<name>A0ABR2U1Q5_9ROSI</name>
<feature type="region of interest" description="Disordered" evidence="1">
    <location>
        <begin position="1"/>
        <end position="91"/>
    </location>
</feature>
<dbReference type="EMBL" id="JBBPBN010000003">
    <property type="protein sequence ID" value="KAK9043535.1"/>
    <property type="molecule type" value="Genomic_DNA"/>
</dbReference>
<feature type="region of interest" description="Disordered" evidence="1">
    <location>
        <begin position="153"/>
        <end position="183"/>
    </location>
</feature>
<feature type="compositionally biased region" description="Low complexity" evidence="1">
    <location>
        <begin position="16"/>
        <end position="71"/>
    </location>
</feature>
<keyword evidence="3" id="KW-1185">Reference proteome</keyword>
<accession>A0ABR2U1Q5</accession>
<proteinExistence type="predicted"/>
<organism evidence="2 3">
    <name type="scientific">Hibiscus sabdariffa</name>
    <name type="common">roselle</name>
    <dbReference type="NCBI Taxonomy" id="183260"/>
    <lineage>
        <taxon>Eukaryota</taxon>
        <taxon>Viridiplantae</taxon>
        <taxon>Streptophyta</taxon>
        <taxon>Embryophyta</taxon>
        <taxon>Tracheophyta</taxon>
        <taxon>Spermatophyta</taxon>
        <taxon>Magnoliopsida</taxon>
        <taxon>eudicotyledons</taxon>
        <taxon>Gunneridae</taxon>
        <taxon>Pentapetalae</taxon>
        <taxon>rosids</taxon>
        <taxon>malvids</taxon>
        <taxon>Malvales</taxon>
        <taxon>Malvaceae</taxon>
        <taxon>Malvoideae</taxon>
        <taxon>Hibiscus</taxon>
    </lineage>
</organism>
<evidence type="ECO:0000313" key="3">
    <source>
        <dbReference type="Proteomes" id="UP001396334"/>
    </source>
</evidence>
<dbReference type="Proteomes" id="UP001396334">
    <property type="component" value="Unassembled WGS sequence"/>
</dbReference>
<comment type="caution">
    <text evidence="2">The sequence shown here is derived from an EMBL/GenBank/DDBJ whole genome shotgun (WGS) entry which is preliminary data.</text>
</comment>
<evidence type="ECO:0000256" key="1">
    <source>
        <dbReference type="SAM" id="MobiDB-lite"/>
    </source>
</evidence>
<reference evidence="2 3" key="1">
    <citation type="journal article" date="2024" name="G3 (Bethesda)">
        <title>Genome assembly of Hibiscus sabdariffa L. provides insights into metabolisms of medicinal natural products.</title>
        <authorList>
            <person name="Kim T."/>
        </authorList>
    </citation>
    <scope>NUCLEOTIDE SEQUENCE [LARGE SCALE GENOMIC DNA]</scope>
    <source>
        <strain evidence="2">TK-2024</strain>
        <tissue evidence="2">Old leaves</tissue>
    </source>
</reference>
<protein>
    <submittedName>
        <fullName evidence="2">Uncharacterized protein</fullName>
    </submittedName>
</protein>
<gene>
    <name evidence="2" type="ORF">V6N11_071871</name>
</gene>
<sequence length="193" mass="20126">MEVVDATPIQMVMPTPTASEQAEPSAPAGAQPSPAATPQATSATSPAPTPATTPATQDNRQSTPDSPLGSTPTPPPSPSPARSEETVPLHILQLRSQLQQIEARQLQHMKETKGAGNTEKVNLSSDDENNIFDWHTPMEHHGPTCPTPCVADVPGSSTAQKSPPPAPAVQEVAPQPTTSPVHTARHIGKMLTG</sequence>
<evidence type="ECO:0000313" key="2">
    <source>
        <dbReference type="EMBL" id="KAK9043535.1"/>
    </source>
</evidence>